<dbReference type="EMBL" id="KI669578">
    <property type="protein sequence ID" value="ETN11826.1"/>
    <property type="molecule type" value="Genomic_DNA"/>
</dbReference>
<dbReference type="VEuPathDB" id="FungiDB:PPTG_22546"/>
<name>W2QG42_PHYN3</name>
<dbReference type="STRING" id="761204.W2QG42"/>
<reference evidence="3" key="1">
    <citation type="submission" date="2011-12" db="EMBL/GenBank/DDBJ databases">
        <authorList>
            <consortium name="The Broad Institute Genome Sequencing Platform"/>
            <person name="Russ C."/>
            <person name="Tyler B."/>
            <person name="Panabieres F."/>
            <person name="Shan W."/>
            <person name="Tripathy S."/>
            <person name="Grunwald N."/>
            <person name="Machado M."/>
            <person name="Young S.K."/>
            <person name="Zeng Q."/>
            <person name="Gargeya S."/>
            <person name="Fitzgerald M."/>
            <person name="Haas B."/>
            <person name="Abouelleil A."/>
            <person name="Alvarado L."/>
            <person name="Arachchi H.M."/>
            <person name="Berlin A."/>
            <person name="Chapman S.B."/>
            <person name="Gearin G."/>
            <person name="Goldberg J."/>
            <person name="Griggs A."/>
            <person name="Gujja S."/>
            <person name="Hansen M."/>
            <person name="Heiman D."/>
            <person name="Howarth C."/>
            <person name="Larimer J."/>
            <person name="Lui A."/>
            <person name="MacDonald P.J.P."/>
            <person name="McCowen C."/>
            <person name="Montmayeur A."/>
            <person name="Murphy C."/>
            <person name="Neiman D."/>
            <person name="Pearson M."/>
            <person name="Priest M."/>
            <person name="Roberts A."/>
            <person name="Saif S."/>
            <person name="Shea T."/>
            <person name="Sisk P."/>
            <person name="Stolte C."/>
            <person name="Sykes S."/>
            <person name="Wortman J."/>
            <person name="Nusbaum C."/>
            <person name="Birren B."/>
        </authorList>
    </citation>
    <scope>NUCLEOTIDE SEQUENCE [LARGE SCALE GENOMIC DNA]</scope>
    <source>
        <strain evidence="3">INRA-310</strain>
    </source>
</reference>
<proteinExistence type="predicted"/>
<evidence type="ECO:0000313" key="2">
    <source>
        <dbReference type="EMBL" id="ETN11826.1"/>
    </source>
</evidence>
<evidence type="ECO:0000256" key="1">
    <source>
        <dbReference type="SAM" id="MobiDB-lite"/>
    </source>
</evidence>
<dbReference type="RefSeq" id="XP_008903037.1">
    <property type="nucleotide sequence ID" value="XM_008904789.1"/>
</dbReference>
<dbReference type="Proteomes" id="UP000018817">
    <property type="component" value="Unassembled WGS sequence"/>
</dbReference>
<protein>
    <submittedName>
        <fullName evidence="2">Uncharacterized protein</fullName>
    </submittedName>
</protein>
<evidence type="ECO:0000313" key="3">
    <source>
        <dbReference type="Proteomes" id="UP000018817"/>
    </source>
</evidence>
<dbReference type="GeneID" id="20191145"/>
<dbReference type="AlphaFoldDB" id="W2QG42"/>
<sequence>MEAAVTTQHAHPNTVLLCLYGYYNLGYPRKELDRIYHKDLKTIDNWMHAYELTGTFQRASRSEGRSHHSEKKTGAKTT</sequence>
<feature type="compositionally biased region" description="Basic and acidic residues" evidence="1">
    <location>
        <begin position="60"/>
        <end position="78"/>
    </location>
</feature>
<gene>
    <name evidence="2" type="ORF">PPTG_22546</name>
</gene>
<feature type="region of interest" description="Disordered" evidence="1">
    <location>
        <begin position="57"/>
        <end position="78"/>
    </location>
</feature>
<accession>W2QG42</accession>
<organism evidence="2 3">
    <name type="scientific">Phytophthora nicotianae (strain INRA-310)</name>
    <name type="common">Phytophthora parasitica</name>
    <dbReference type="NCBI Taxonomy" id="761204"/>
    <lineage>
        <taxon>Eukaryota</taxon>
        <taxon>Sar</taxon>
        <taxon>Stramenopiles</taxon>
        <taxon>Oomycota</taxon>
        <taxon>Peronosporomycetes</taxon>
        <taxon>Peronosporales</taxon>
        <taxon>Peronosporaceae</taxon>
        <taxon>Phytophthora</taxon>
    </lineage>
</organism>
<reference evidence="2 3" key="2">
    <citation type="submission" date="2013-11" db="EMBL/GenBank/DDBJ databases">
        <title>The Genome Sequence of Phytophthora parasitica INRA-310.</title>
        <authorList>
            <consortium name="The Broad Institute Genomics Platform"/>
            <person name="Russ C."/>
            <person name="Tyler B."/>
            <person name="Panabieres F."/>
            <person name="Shan W."/>
            <person name="Tripathy S."/>
            <person name="Grunwald N."/>
            <person name="Machado M."/>
            <person name="Johnson C.S."/>
            <person name="Arredondo F."/>
            <person name="Hong C."/>
            <person name="Coffey M."/>
            <person name="Young S.K."/>
            <person name="Zeng Q."/>
            <person name="Gargeya S."/>
            <person name="Fitzgerald M."/>
            <person name="Abouelleil A."/>
            <person name="Alvarado L."/>
            <person name="Chapman S.B."/>
            <person name="Gainer-Dewar J."/>
            <person name="Goldberg J."/>
            <person name="Griggs A."/>
            <person name="Gujja S."/>
            <person name="Hansen M."/>
            <person name="Howarth C."/>
            <person name="Imamovic A."/>
            <person name="Ireland A."/>
            <person name="Larimer J."/>
            <person name="McCowan C."/>
            <person name="Murphy C."/>
            <person name="Pearson M."/>
            <person name="Poon T.W."/>
            <person name="Priest M."/>
            <person name="Roberts A."/>
            <person name="Saif S."/>
            <person name="Shea T."/>
            <person name="Sykes S."/>
            <person name="Wortman J."/>
            <person name="Nusbaum C."/>
            <person name="Birren B."/>
        </authorList>
    </citation>
    <scope>NUCLEOTIDE SEQUENCE [LARGE SCALE GENOMIC DNA]</scope>
    <source>
        <strain evidence="2 3">INRA-310</strain>
    </source>
</reference>